<evidence type="ECO:0000313" key="3">
    <source>
        <dbReference type="EMBL" id="EGZ16144.1"/>
    </source>
</evidence>
<dbReference type="EMBL" id="JH159155">
    <property type="protein sequence ID" value="EGZ16144.1"/>
    <property type="molecule type" value="Genomic_DNA"/>
</dbReference>
<name>G4ZQP3_PHYSP</name>
<keyword evidence="4" id="KW-1185">Reference proteome</keyword>
<reference evidence="3 4" key="1">
    <citation type="journal article" date="2006" name="Science">
        <title>Phytophthora genome sequences uncover evolutionary origins and mechanisms of pathogenesis.</title>
        <authorList>
            <person name="Tyler B.M."/>
            <person name="Tripathy S."/>
            <person name="Zhang X."/>
            <person name="Dehal P."/>
            <person name="Jiang R.H."/>
            <person name="Aerts A."/>
            <person name="Arredondo F.D."/>
            <person name="Baxter L."/>
            <person name="Bensasson D."/>
            <person name="Beynon J.L."/>
            <person name="Chapman J."/>
            <person name="Damasceno C.M."/>
            <person name="Dorrance A.E."/>
            <person name="Dou D."/>
            <person name="Dickerman A.W."/>
            <person name="Dubchak I.L."/>
            <person name="Garbelotto M."/>
            <person name="Gijzen M."/>
            <person name="Gordon S.G."/>
            <person name="Govers F."/>
            <person name="Grunwald N.J."/>
            <person name="Huang W."/>
            <person name="Ivors K.L."/>
            <person name="Jones R.W."/>
            <person name="Kamoun S."/>
            <person name="Krampis K."/>
            <person name="Lamour K.H."/>
            <person name="Lee M.K."/>
            <person name="McDonald W.H."/>
            <person name="Medina M."/>
            <person name="Meijer H.J."/>
            <person name="Nordberg E.K."/>
            <person name="Maclean D.J."/>
            <person name="Ospina-Giraldo M.D."/>
            <person name="Morris P.F."/>
            <person name="Phuntumart V."/>
            <person name="Putnam N.H."/>
            <person name="Rash S."/>
            <person name="Rose J.K."/>
            <person name="Sakihama Y."/>
            <person name="Salamov A.A."/>
            <person name="Savidor A."/>
            <person name="Scheuring C.F."/>
            <person name="Smith B.M."/>
            <person name="Sobral B.W."/>
            <person name="Terry A."/>
            <person name="Torto-Alalibo T.A."/>
            <person name="Win J."/>
            <person name="Xu Z."/>
            <person name="Zhang H."/>
            <person name="Grigoriev I.V."/>
            <person name="Rokhsar D.S."/>
            <person name="Boore J.L."/>
        </authorList>
    </citation>
    <scope>NUCLEOTIDE SEQUENCE [LARGE SCALE GENOMIC DNA]</scope>
    <source>
        <strain evidence="3 4">P6497</strain>
    </source>
</reference>
<dbReference type="InParanoid" id="G4ZQP3"/>
<organism evidence="4">
    <name type="scientific">Phytophthora sojae (strain P6497)</name>
    <name type="common">Soybean stem and root rot agent</name>
    <name type="synonym">Phytophthora megasperma f. sp. glycines</name>
    <dbReference type="NCBI Taxonomy" id="1094619"/>
    <lineage>
        <taxon>Eukaryota</taxon>
        <taxon>Sar</taxon>
        <taxon>Stramenopiles</taxon>
        <taxon>Oomycota</taxon>
        <taxon>Peronosporomycetes</taxon>
        <taxon>Peronosporales</taxon>
        <taxon>Peronosporaceae</taxon>
        <taxon>Phytophthora</taxon>
    </lineage>
</organism>
<gene>
    <name evidence="3" type="ORF">PHYSODRAFT_302481</name>
    <name evidence="2" type="ORF">PHYSODRAFT_308271</name>
</gene>
<dbReference type="EMBL" id="JH159198">
    <property type="protein sequence ID" value="EGZ04374.1"/>
    <property type="molecule type" value="Genomic_DNA"/>
</dbReference>
<dbReference type="AlphaFoldDB" id="G4ZQP3"/>
<feature type="compositionally biased region" description="Polar residues" evidence="1">
    <location>
        <begin position="46"/>
        <end position="61"/>
    </location>
</feature>
<dbReference type="RefSeq" id="XP_009529893.1">
    <property type="nucleotide sequence ID" value="XM_009531598.1"/>
</dbReference>
<feature type="compositionally biased region" description="Basic and acidic residues" evidence="1">
    <location>
        <begin position="79"/>
        <end position="99"/>
    </location>
</feature>
<reference evidence="3" key="2">
    <citation type="submission" date="2011-09" db="EMBL/GenBank/DDBJ databases">
        <authorList>
            <consortium name="US DOE Joint Genome Institute (JGI-PGF)"/>
            <person name="Aerts A."/>
            <person name="Grimwood J."/>
            <person name="Schmutz J."/>
            <person name="Lucas S."/>
            <person name="Hammon N."/>
            <person name="Glavina del Rio T."/>
            <person name="Dalin E."/>
            <person name="Tice H."/>
            <person name="Pitluck S."/>
            <person name="Dehal P."/>
            <person name="Chapman J."/>
            <person name="Putman N.H."/>
            <person name="Salamov A.A."/>
            <person name="Terry A."/>
            <person name="Rokhsar D.S."/>
            <person name="Boore J.L."/>
            <person name="Tripathy S."/>
            <person name="Tyler B.M."/>
            <person name="Grigoriev I.V."/>
        </authorList>
    </citation>
    <scope>NUCLEOTIDE SEQUENCE</scope>
    <source>
        <strain evidence="3">P6497</strain>
    </source>
</reference>
<evidence type="ECO:0000256" key="1">
    <source>
        <dbReference type="SAM" id="MobiDB-lite"/>
    </source>
</evidence>
<dbReference type="Proteomes" id="UP000002640">
    <property type="component" value="Unassembled WGS sequence"/>
</dbReference>
<dbReference type="GeneID" id="20642147"/>
<protein>
    <submittedName>
        <fullName evidence="3">Uncharacterized protein</fullName>
    </submittedName>
</protein>
<accession>G4ZQP3</accession>
<dbReference type="GeneID" id="20643013"/>
<feature type="compositionally biased region" description="Acidic residues" evidence="1">
    <location>
        <begin position="68"/>
        <end position="77"/>
    </location>
</feature>
<evidence type="ECO:0000313" key="2">
    <source>
        <dbReference type="EMBL" id="EGZ04374.1"/>
    </source>
</evidence>
<sequence length="126" mass="13489">MEFEDSVVMAEFEAAAATSSEKAARDISFDDEFDEIFGDAPANPVGTASTGDENANASSEVAAQLDKYDEEFDEIFGDAEQRQTETTENTDKDAPKKDPSAVSDGDQSVSGVEVRIGTPASDFSFR</sequence>
<dbReference type="KEGG" id="psoj:PHYSODRAFT_302481"/>
<proteinExistence type="predicted"/>
<feature type="region of interest" description="Disordered" evidence="1">
    <location>
        <begin position="35"/>
        <end position="126"/>
    </location>
</feature>
<evidence type="ECO:0000313" key="4">
    <source>
        <dbReference type="Proteomes" id="UP000002640"/>
    </source>
</evidence>
<dbReference type="RefSeq" id="XP_009540181.1">
    <property type="nucleotide sequence ID" value="XM_009541886.1"/>
</dbReference>
<dbReference type="KEGG" id="psoj:PHYSODRAFT_308271"/>